<keyword evidence="2" id="KW-0732">Signal</keyword>
<feature type="region of interest" description="Disordered" evidence="1">
    <location>
        <begin position="294"/>
        <end position="314"/>
    </location>
</feature>
<accession>A0A0A2EY51</accession>
<organism evidence="3 4">
    <name type="scientific">Porphyromonas gulae</name>
    <dbReference type="NCBI Taxonomy" id="111105"/>
    <lineage>
        <taxon>Bacteria</taxon>
        <taxon>Pseudomonadati</taxon>
        <taxon>Bacteroidota</taxon>
        <taxon>Bacteroidia</taxon>
        <taxon>Bacteroidales</taxon>
        <taxon>Porphyromonadaceae</taxon>
        <taxon>Porphyromonas</taxon>
    </lineage>
</organism>
<feature type="signal peptide" evidence="2">
    <location>
        <begin position="1"/>
        <end position="22"/>
    </location>
</feature>
<protein>
    <recommendedName>
        <fullName evidence="5">Porin</fullName>
    </recommendedName>
</protein>
<dbReference type="EMBL" id="JRAI01000082">
    <property type="protein sequence ID" value="KGN83811.1"/>
    <property type="molecule type" value="Genomic_DNA"/>
</dbReference>
<evidence type="ECO:0000256" key="2">
    <source>
        <dbReference type="SAM" id="SignalP"/>
    </source>
</evidence>
<dbReference type="RefSeq" id="WP_039422159.1">
    <property type="nucleotide sequence ID" value="NZ_JRAI01000082.1"/>
</dbReference>
<name>A0A0A2EY51_9PORP</name>
<proteinExistence type="predicted"/>
<dbReference type="Proteomes" id="UP000030130">
    <property type="component" value="Unassembled WGS sequence"/>
</dbReference>
<dbReference type="SUPFAM" id="SSF56935">
    <property type="entry name" value="Porins"/>
    <property type="match status" value="1"/>
</dbReference>
<feature type="chain" id="PRO_5001987109" description="Porin" evidence="2">
    <location>
        <begin position="23"/>
        <end position="424"/>
    </location>
</feature>
<comment type="caution">
    <text evidence="3">The sequence shown here is derived from an EMBL/GenBank/DDBJ whole genome shotgun (WGS) entry which is preliminary data.</text>
</comment>
<sequence length="424" mass="46993">MNMNKNLILSVCFCLSGMAAFAQNNRQDSILRALEERVAAQEEVTRENKKIKISGYMQGYFQHGEKQASLNVGSPNENTDEAFNRIGIRRGHLKFTYGDKWGGVVLQMDVTEKGVGLKDAYMDLKSPLGDASLLRAGLFDRPFGHEIGYSSSRRESPERSIIFRTLFPNERDLGAKVVLQAGKTSPWHFLKLEAGLFAGNGIKPEIDNRKDFIGRLSAGNTIGNAIEWGIGASLYSGGVYQGSTKVFRMNGSDFELDDKEGNKGAFASRRYYGVDAQFSYYSSTTGMTRLRGELISGTQPGTDASSKSPNSSSLPTADTYIRPFSGGYILLAQDIATLPFTAIAKYDWYDPNTKVSKDEIGKGYTGKADIAYQTLGLGLIWRATSSIKLTAYHEWVNNEKTASVSSYAKDRQDNRFYLCVQYKF</sequence>
<dbReference type="STRING" id="111105.HR09_02215"/>
<evidence type="ECO:0008006" key="5">
    <source>
        <dbReference type="Google" id="ProtNLM"/>
    </source>
</evidence>
<reference evidence="3 4" key="1">
    <citation type="submission" date="2014-08" db="EMBL/GenBank/DDBJ databases">
        <title>Porphyromonas gulae strain:COT-052_OH1451 Genome sequencing.</title>
        <authorList>
            <person name="Wallis C."/>
            <person name="Deusch O."/>
            <person name="O'Flynn C."/>
            <person name="Davis I."/>
            <person name="Jospin G."/>
            <person name="Darling A.E."/>
            <person name="Coil D.A."/>
            <person name="Alexiev A."/>
            <person name="Horsfall A."/>
            <person name="Kirkwood N."/>
            <person name="Harris S."/>
            <person name="Eisen J.A."/>
        </authorList>
    </citation>
    <scope>NUCLEOTIDE SEQUENCE [LARGE SCALE GENOMIC DNA]</scope>
    <source>
        <strain evidence="4">COT-052 OH1451</strain>
    </source>
</reference>
<evidence type="ECO:0000313" key="3">
    <source>
        <dbReference type="EMBL" id="KGN83811.1"/>
    </source>
</evidence>
<dbReference type="Gene3D" id="2.40.160.10">
    <property type="entry name" value="Porin"/>
    <property type="match status" value="1"/>
</dbReference>
<gene>
    <name evidence="3" type="ORF">HR08_10140</name>
</gene>
<dbReference type="InterPro" id="IPR023614">
    <property type="entry name" value="Porin_dom_sf"/>
</dbReference>
<dbReference type="AlphaFoldDB" id="A0A0A2EY51"/>
<evidence type="ECO:0000256" key="1">
    <source>
        <dbReference type="SAM" id="MobiDB-lite"/>
    </source>
</evidence>
<dbReference type="eggNOG" id="COG3746">
    <property type="taxonomic scope" value="Bacteria"/>
</dbReference>
<evidence type="ECO:0000313" key="4">
    <source>
        <dbReference type="Proteomes" id="UP000030130"/>
    </source>
</evidence>